<name>A0A9Q9H5V1_9RHOB</name>
<dbReference type="Pfam" id="PF00491">
    <property type="entry name" value="Arginase"/>
    <property type="match status" value="1"/>
</dbReference>
<dbReference type="PROSITE" id="PS01053">
    <property type="entry name" value="ARGINASE_1"/>
    <property type="match status" value="1"/>
</dbReference>
<sequence length="327" mass="35657">MINQKTDDFFKPVSGFDLPRFAGIPTFMRLPHVDLDHERIKEVDVGLIGAPWDGGTTNRPGPRHGPRQLRDMSTMIRAQNGATGMRPFEVMNCADLGDVAPNPADVMDSLERMQIFYTRVKRAGIRPLTGGGDHLCTLPILRALSGDAPLGMVHFDSHTDLFHSYFDGTMYTHGTPFRRGVEEELLDPKRVVMIGIRGTAYDSEDRDFANAVGIRVIPIEEFHARGVVDVMHEACEIVGEGDTYVSYDIDFVDPAFAPGTGTPEVGGPTSYQALQVVRALEGMKIVGADLVEVSPPFDPAGATAYLGASIMFELLCVMAACKPTQDG</sequence>
<comment type="cofactor">
    <cofactor evidence="4">
        <name>Mn(2+)</name>
        <dbReference type="ChEBI" id="CHEBI:29035"/>
    </cofactor>
    <text evidence="4">Binds 2 manganese ions per subunit.</text>
</comment>
<dbReference type="GO" id="GO:0033389">
    <property type="term" value="P:putrescine biosynthetic process from arginine, via agmatine"/>
    <property type="evidence" value="ECO:0007669"/>
    <property type="project" value="TreeGrafter"/>
</dbReference>
<feature type="binding site" evidence="4">
    <location>
        <position position="156"/>
    </location>
    <ligand>
        <name>Mn(2+)</name>
        <dbReference type="ChEBI" id="CHEBI:29035"/>
        <label>1</label>
    </ligand>
</feature>
<evidence type="ECO:0000256" key="5">
    <source>
        <dbReference type="RuleBase" id="RU003684"/>
    </source>
</evidence>
<dbReference type="PRINTS" id="PR00116">
    <property type="entry name" value="ARGINASE"/>
</dbReference>
<evidence type="ECO:0000256" key="4">
    <source>
        <dbReference type="PIRSR" id="PIRSR036979-1"/>
    </source>
</evidence>
<keyword evidence="2 4" id="KW-0479">Metal-binding</keyword>
<dbReference type="PROSITE" id="PS51409">
    <property type="entry name" value="ARGINASE_2"/>
    <property type="match status" value="1"/>
</dbReference>
<feature type="binding site" evidence="4">
    <location>
        <position position="250"/>
    </location>
    <ligand>
        <name>Mn(2+)</name>
        <dbReference type="ChEBI" id="CHEBI:29035"/>
        <label>1</label>
    </ligand>
</feature>
<keyword evidence="4" id="KW-0464">Manganese</keyword>
<dbReference type="InterPro" id="IPR023696">
    <property type="entry name" value="Ureohydrolase_dom_sf"/>
</dbReference>
<gene>
    <name evidence="6" type="ORF">K3X48_07525</name>
</gene>
<keyword evidence="3 5" id="KW-0378">Hydrolase</keyword>
<evidence type="ECO:0000256" key="3">
    <source>
        <dbReference type="ARBA" id="ARBA00022801"/>
    </source>
</evidence>
<dbReference type="GO" id="GO:0046872">
    <property type="term" value="F:metal ion binding"/>
    <property type="evidence" value="ECO:0007669"/>
    <property type="project" value="UniProtKB-KW"/>
</dbReference>
<feature type="binding site" evidence="4">
    <location>
        <position position="248"/>
    </location>
    <ligand>
        <name>Mn(2+)</name>
        <dbReference type="ChEBI" id="CHEBI:29035"/>
        <label>1</label>
    </ligand>
</feature>
<proteinExistence type="inferred from homology"/>
<dbReference type="GO" id="GO:0008783">
    <property type="term" value="F:agmatinase activity"/>
    <property type="evidence" value="ECO:0007669"/>
    <property type="project" value="TreeGrafter"/>
</dbReference>
<evidence type="ECO:0000256" key="1">
    <source>
        <dbReference type="ARBA" id="ARBA00009227"/>
    </source>
</evidence>
<feature type="binding site" evidence="4">
    <location>
        <position position="158"/>
    </location>
    <ligand>
        <name>Mn(2+)</name>
        <dbReference type="ChEBI" id="CHEBI:29035"/>
        <label>1</label>
    </ligand>
</feature>
<protein>
    <submittedName>
        <fullName evidence="6">Agmatinase</fullName>
    </submittedName>
</protein>
<dbReference type="EMBL" id="CP080776">
    <property type="protein sequence ID" value="UWP94118.1"/>
    <property type="molecule type" value="Genomic_DNA"/>
</dbReference>
<comment type="similarity">
    <text evidence="1">Belongs to the arginase family. Agmatinase subfamily.</text>
</comment>
<dbReference type="Gene3D" id="3.40.800.10">
    <property type="entry name" value="Ureohydrolase domain"/>
    <property type="match status" value="1"/>
</dbReference>
<dbReference type="Proteomes" id="UP001057991">
    <property type="component" value="Chromosome"/>
</dbReference>
<dbReference type="SUPFAM" id="SSF52768">
    <property type="entry name" value="Arginase/deacetylase"/>
    <property type="match status" value="1"/>
</dbReference>
<dbReference type="InterPro" id="IPR020855">
    <property type="entry name" value="Ureohydrolase_Mn_BS"/>
</dbReference>
<evidence type="ECO:0000256" key="2">
    <source>
        <dbReference type="ARBA" id="ARBA00022723"/>
    </source>
</evidence>
<feature type="binding site" evidence="4">
    <location>
        <position position="134"/>
    </location>
    <ligand>
        <name>Mn(2+)</name>
        <dbReference type="ChEBI" id="CHEBI:29035"/>
        <label>1</label>
    </ligand>
</feature>
<organism evidence="6 7">
    <name type="scientific">Aliiroseovarius crassostreae</name>
    <dbReference type="NCBI Taxonomy" id="154981"/>
    <lineage>
        <taxon>Bacteria</taxon>
        <taxon>Pseudomonadati</taxon>
        <taxon>Pseudomonadota</taxon>
        <taxon>Alphaproteobacteria</taxon>
        <taxon>Rhodobacterales</taxon>
        <taxon>Paracoccaceae</taxon>
        <taxon>Aliiroseovarius</taxon>
    </lineage>
</organism>
<dbReference type="RefSeq" id="WP_259805382.1">
    <property type="nucleotide sequence ID" value="NZ_CP080776.1"/>
</dbReference>
<accession>A0A9Q9H5V1</accession>
<dbReference type="PANTHER" id="PTHR11358">
    <property type="entry name" value="ARGINASE/AGMATINASE"/>
    <property type="match status" value="1"/>
</dbReference>
<dbReference type="InterPro" id="IPR006035">
    <property type="entry name" value="Ureohydrolase"/>
</dbReference>
<evidence type="ECO:0000313" key="6">
    <source>
        <dbReference type="EMBL" id="UWP94118.1"/>
    </source>
</evidence>
<reference evidence="6" key="1">
    <citation type="submission" date="2021-08" db="EMBL/GenBank/DDBJ databases">
        <authorList>
            <person name="Nwanade C."/>
            <person name="Wang M."/>
            <person name="Masoudi A."/>
            <person name="Yu Z."/>
            <person name="Liu J."/>
        </authorList>
    </citation>
    <scope>NUCLEOTIDE SEQUENCE</scope>
    <source>
        <strain evidence="6">S056</strain>
    </source>
</reference>
<dbReference type="CDD" id="cd11592">
    <property type="entry name" value="Agmatinase_PAH"/>
    <property type="match status" value="1"/>
</dbReference>
<feature type="binding site" evidence="4">
    <location>
        <position position="160"/>
    </location>
    <ligand>
        <name>Mn(2+)</name>
        <dbReference type="ChEBI" id="CHEBI:29035"/>
        <label>1</label>
    </ligand>
</feature>
<dbReference type="AlphaFoldDB" id="A0A9Q9H5V1"/>
<dbReference type="PANTHER" id="PTHR11358:SF26">
    <property type="entry name" value="GUANIDINO ACID HYDROLASE, MITOCHONDRIAL"/>
    <property type="match status" value="1"/>
</dbReference>
<evidence type="ECO:0000313" key="7">
    <source>
        <dbReference type="Proteomes" id="UP001057991"/>
    </source>
</evidence>
<dbReference type="PIRSF" id="PIRSF036979">
    <property type="entry name" value="Arginase"/>
    <property type="match status" value="1"/>
</dbReference>